<evidence type="ECO:0000256" key="7">
    <source>
        <dbReference type="SAM" id="Phobius"/>
    </source>
</evidence>
<comment type="caution">
    <text evidence="9">The sequence shown here is derived from an EMBL/GenBank/DDBJ whole genome shotgun (WGS) entry which is preliminary data.</text>
</comment>
<feature type="transmembrane region" description="Helical" evidence="7">
    <location>
        <begin position="397"/>
        <end position="416"/>
    </location>
</feature>
<evidence type="ECO:0000256" key="1">
    <source>
        <dbReference type="ARBA" id="ARBA00004651"/>
    </source>
</evidence>
<evidence type="ECO:0000256" key="5">
    <source>
        <dbReference type="ARBA" id="ARBA00022989"/>
    </source>
</evidence>
<feature type="transmembrane region" description="Helical" evidence="7">
    <location>
        <begin position="620"/>
        <end position="640"/>
    </location>
</feature>
<evidence type="ECO:0000313" key="10">
    <source>
        <dbReference type="Proteomes" id="UP000229307"/>
    </source>
</evidence>
<dbReference type="PANTHER" id="PTHR33406">
    <property type="entry name" value="MEMBRANE PROTEIN MJ1562-RELATED"/>
    <property type="match status" value="1"/>
</dbReference>
<dbReference type="Pfam" id="PF03176">
    <property type="entry name" value="MMPL"/>
    <property type="match status" value="2"/>
</dbReference>
<feature type="transmembrane region" description="Helical" evidence="7">
    <location>
        <begin position="212"/>
        <end position="229"/>
    </location>
</feature>
<organism evidence="9 10">
    <name type="scientific">Candidatus Desantisbacteria bacterium CG_4_10_14_0_8_um_filter_48_22</name>
    <dbReference type="NCBI Taxonomy" id="1974543"/>
    <lineage>
        <taxon>Bacteria</taxon>
        <taxon>Candidatus Desantisiibacteriota</taxon>
    </lineage>
</organism>
<protein>
    <recommendedName>
        <fullName evidence="8">SSD domain-containing protein</fullName>
    </recommendedName>
</protein>
<sequence>MLKKLAKAVLKYPVVFLVIIIAITVFFLQFFPRLRINSDITTMLPSNSKAVETEKEIGERFGGANFVIAMVESDDIFNSRTLRKIDAVSAEFKDLADVSEILGITRMDEIKGTEMGLEVKPIREKLPQTKAEIESFRRYLLGDKRYRGIFVSPDSKYTVVITRLSSAANESEVAESLEKIIAKYQGPEKIYLLGPPFITRTLQGYLIKDLRILLPVAAGLIVLVLYFSFGTLPGVLLPLLTVGLSTIWTMGLIGWLNEPLTLITTILPVILFSVGTAYALHIIARYDEEIINGLEKKEALEKAISSTGVPVFLAAITTVFGFVSNLFTSLRPIKVFGLASAFGVVISFLLALIFVPVILLWFPKPRIREKTGKTEESRIMAGFLKALSGIVARRKTAIVIVMMLLMAFMASAIPRITTESNFVQYFKKGSGIRTAHDIMDERFGGTFGFDIVIKGDILDPAVMGQIEKFGQALGGIENVNYPQSIADVLKDANKALNEGDPKYEVLPQTREAAAQIMLLMSMSSSSFLNNLITADYREAHITARVSSVRTKLLKKAIKQVQEAAAKCFEPGTEVVVSGTPLIIDEVQKLLISNQFSSLIAAFISVILIITLIYRTPTSGAFASMPIFLTVIMILGIMGWLGIPLDMANTMCGSIAVGIGIDYSCHFFARYKEERKKGATRSQGVESAIRSVGAPIFYNAIAVGLGFLVLMFSSFDMLGMFGKLIAIAMLFSSLGAFTVLPVLILIKGKVKGEI</sequence>
<accession>A0A2M7S7I7</accession>
<dbReference type="Proteomes" id="UP000229307">
    <property type="component" value="Unassembled WGS sequence"/>
</dbReference>
<dbReference type="Gene3D" id="1.20.1640.10">
    <property type="entry name" value="Multidrug efflux transporter AcrB transmembrane domain"/>
    <property type="match status" value="2"/>
</dbReference>
<evidence type="ECO:0000256" key="2">
    <source>
        <dbReference type="ARBA" id="ARBA00010157"/>
    </source>
</evidence>
<dbReference type="GO" id="GO:0005886">
    <property type="term" value="C:plasma membrane"/>
    <property type="evidence" value="ECO:0007669"/>
    <property type="project" value="UniProtKB-SubCell"/>
</dbReference>
<proteinExistence type="inferred from homology"/>
<dbReference type="AlphaFoldDB" id="A0A2M7S7I7"/>
<evidence type="ECO:0000256" key="6">
    <source>
        <dbReference type="ARBA" id="ARBA00023136"/>
    </source>
</evidence>
<comment type="subcellular location">
    <subcellularLocation>
        <location evidence="1">Cell membrane</location>
        <topology evidence="1">Multi-pass membrane protein</topology>
    </subcellularLocation>
</comment>
<evidence type="ECO:0000313" key="9">
    <source>
        <dbReference type="EMBL" id="PIZ15476.1"/>
    </source>
</evidence>
<feature type="transmembrane region" description="Helical" evidence="7">
    <location>
        <begin position="691"/>
        <end position="711"/>
    </location>
</feature>
<evidence type="ECO:0000256" key="4">
    <source>
        <dbReference type="ARBA" id="ARBA00022692"/>
    </source>
</evidence>
<feature type="transmembrane region" description="Helical" evidence="7">
    <location>
        <begin position="595"/>
        <end position="613"/>
    </location>
</feature>
<keyword evidence="6 7" id="KW-0472">Membrane</keyword>
<reference evidence="10" key="1">
    <citation type="submission" date="2017-09" db="EMBL/GenBank/DDBJ databases">
        <title>Depth-based differentiation of microbial function through sediment-hosted aquifers and enrichment of novel symbionts in the deep terrestrial subsurface.</title>
        <authorList>
            <person name="Probst A.J."/>
            <person name="Ladd B."/>
            <person name="Jarett J.K."/>
            <person name="Geller-Mcgrath D.E."/>
            <person name="Sieber C.M.K."/>
            <person name="Emerson J.B."/>
            <person name="Anantharaman K."/>
            <person name="Thomas B.C."/>
            <person name="Malmstrom R."/>
            <person name="Stieglmeier M."/>
            <person name="Klingl A."/>
            <person name="Woyke T."/>
            <person name="Ryan C.M."/>
            <person name="Banfield J.F."/>
        </authorList>
    </citation>
    <scope>NUCLEOTIDE SEQUENCE [LARGE SCALE GENOMIC DNA]</scope>
</reference>
<comment type="similarity">
    <text evidence="2">Belongs to the resistance-nodulation-cell division (RND) (TC 2.A.6) family. MmpL subfamily.</text>
</comment>
<dbReference type="InterPro" id="IPR004869">
    <property type="entry name" value="MMPL_dom"/>
</dbReference>
<name>A0A2M7S7I7_9BACT</name>
<dbReference type="PROSITE" id="PS50156">
    <property type="entry name" value="SSD"/>
    <property type="match status" value="2"/>
</dbReference>
<dbReference type="PRINTS" id="PR00702">
    <property type="entry name" value="ACRIFLAVINRP"/>
</dbReference>
<dbReference type="InterPro" id="IPR001036">
    <property type="entry name" value="Acrflvin-R"/>
</dbReference>
<feature type="transmembrane region" description="Helical" evidence="7">
    <location>
        <begin position="335"/>
        <end position="362"/>
    </location>
</feature>
<keyword evidence="5 7" id="KW-1133">Transmembrane helix</keyword>
<gene>
    <name evidence="9" type="ORF">COY52_09685</name>
</gene>
<feature type="transmembrane region" description="Helical" evidence="7">
    <location>
        <begin position="723"/>
        <end position="745"/>
    </location>
</feature>
<evidence type="ECO:0000259" key="8">
    <source>
        <dbReference type="PROSITE" id="PS50156"/>
    </source>
</evidence>
<evidence type="ECO:0000256" key="3">
    <source>
        <dbReference type="ARBA" id="ARBA00022475"/>
    </source>
</evidence>
<feature type="transmembrane region" description="Helical" evidence="7">
    <location>
        <begin position="236"/>
        <end position="256"/>
    </location>
</feature>
<dbReference type="PANTHER" id="PTHR33406:SF6">
    <property type="entry name" value="MEMBRANE PROTEIN YDGH-RELATED"/>
    <property type="match status" value="1"/>
</dbReference>
<dbReference type="InterPro" id="IPR000731">
    <property type="entry name" value="SSD"/>
</dbReference>
<dbReference type="EMBL" id="PFMR01000261">
    <property type="protein sequence ID" value="PIZ15476.1"/>
    <property type="molecule type" value="Genomic_DNA"/>
</dbReference>
<feature type="transmembrane region" description="Helical" evidence="7">
    <location>
        <begin position="12"/>
        <end position="31"/>
    </location>
</feature>
<keyword evidence="4 7" id="KW-0812">Transmembrane</keyword>
<feature type="transmembrane region" description="Helical" evidence="7">
    <location>
        <begin position="646"/>
        <end position="670"/>
    </location>
</feature>
<dbReference type="InterPro" id="IPR050545">
    <property type="entry name" value="Mycobact_MmpL"/>
</dbReference>
<feature type="transmembrane region" description="Helical" evidence="7">
    <location>
        <begin position="303"/>
        <end position="323"/>
    </location>
</feature>
<dbReference type="SUPFAM" id="SSF82866">
    <property type="entry name" value="Multidrug efflux transporter AcrB transmembrane domain"/>
    <property type="match status" value="2"/>
</dbReference>
<feature type="transmembrane region" description="Helical" evidence="7">
    <location>
        <begin position="262"/>
        <end position="283"/>
    </location>
</feature>
<feature type="domain" description="SSD" evidence="8">
    <location>
        <begin position="619"/>
        <end position="745"/>
    </location>
</feature>
<dbReference type="GO" id="GO:0022857">
    <property type="term" value="F:transmembrane transporter activity"/>
    <property type="evidence" value="ECO:0007669"/>
    <property type="project" value="InterPro"/>
</dbReference>
<keyword evidence="3" id="KW-1003">Cell membrane</keyword>
<feature type="domain" description="SSD" evidence="8">
    <location>
        <begin position="239"/>
        <end position="361"/>
    </location>
</feature>